<evidence type="ECO:0000313" key="2">
    <source>
        <dbReference type="EMBL" id="KAK5620939.1"/>
    </source>
</evidence>
<keyword evidence="3" id="KW-1185">Reference proteome</keyword>
<proteinExistence type="predicted"/>
<reference evidence="2 3" key="1">
    <citation type="submission" date="2021-06" db="EMBL/GenBank/DDBJ databases">
        <authorList>
            <person name="Palmer J.M."/>
        </authorList>
    </citation>
    <scope>NUCLEOTIDE SEQUENCE [LARGE SCALE GENOMIC DNA]</scope>
    <source>
        <strain evidence="2 3">MEX-2019</strain>
        <tissue evidence="2">Muscle</tissue>
    </source>
</reference>
<name>A0AAV9SHR3_9TELE</name>
<feature type="compositionally biased region" description="Polar residues" evidence="1">
    <location>
        <begin position="40"/>
        <end position="55"/>
    </location>
</feature>
<comment type="caution">
    <text evidence="2">The sequence shown here is derived from an EMBL/GenBank/DDBJ whole genome shotgun (WGS) entry which is preliminary data.</text>
</comment>
<dbReference type="Proteomes" id="UP001311232">
    <property type="component" value="Unassembled WGS sequence"/>
</dbReference>
<feature type="compositionally biased region" description="Polar residues" evidence="1">
    <location>
        <begin position="76"/>
        <end position="88"/>
    </location>
</feature>
<dbReference type="EMBL" id="JAHHUM010000326">
    <property type="protein sequence ID" value="KAK5620939.1"/>
    <property type="molecule type" value="Genomic_DNA"/>
</dbReference>
<sequence>MFEYPLQKAETGADRQTTMEVTSAVDLSPTADLRTDYKTKTSASKLHSNQASSSNEELEGWRSRSLHPQIPGPSATGWSGPSRGTNLQPVHGRVDWAAKYGGYR</sequence>
<evidence type="ECO:0000313" key="3">
    <source>
        <dbReference type="Proteomes" id="UP001311232"/>
    </source>
</evidence>
<dbReference type="AlphaFoldDB" id="A0AAV9SHR3"/>
<gene>
    <name evidence="2" type="ORF">CRENBAI_016455</name>
</gene>
<accession>A0AAV9SHR3</accession>
<protein>
    <submittedName>
        <fullName evidence="2">Uncharacterized protein</fullName>
    </submittedName>
</protein>
<evidence type="ECO:0000256" key="1">
    <source>
        <dbReference type="SAM" id="MobiDB-lite"/>
    </source>
</evidence>
<organism evidence="2 3">
    <name type="scientific">Crenichthys baileyi</name>
    <name type="common">White River springfish</name>
    <dbReference type="NCBI Taxonomy" id="28760"/>
    <lineage>
        <taxon>Eukaryota</taxon>
        <taxon>Metazoa</taxon>
        <taxon>Chordata</taxon>
        <taxon>Craniata</taxon>
        <taxon>Vertebrata</taxon>
        <taxon>Euteleostomi</taxon>
        <taxon>Actinopterygii</taxon>
        <taxon>Neopterygii</taxon>
        <taxon>Teleostei</taxon>
        <taxon>Neoteleostei</taxon>
        <taxon>Acanthomorphata</taxon>
        <taxon>Ovalentaria</taxon>
        <taxon>Atherinomorphae</taxon>
        <taxon>Cyprinodontiformes</taxon>
        <taxon>Goodeidae</taxon>
        <taxon>Crenichthys</taxon>
    </lineage>
</organism>
<feature type="region of interest" description="Disordered" evidence="1">
    <location>
        <begin position="1"/>
        <end position="90"/>
    </location>
</feature>